<sequence>MAPVRYKAIGIANALLEEKYDEQRSIAIAIAKAEEWAMNRNMQVKKKKASNN</sequence>
<dbReference type="AlphaFoldDB" id="A0A9X2F6N0"/>
<evidence type="ECO:0000313" key="2">
    <source>
        <dbReference type="Proteomes" id="UP001155182"/>
    </source>
</evidence>
<name>A0A9X2F6N0_9SPHI</name>
<proteinExistence type="predicted"/>
<accession>A0A9X2F6N0</accession>
<dbReference type="EMBL" id="JAMWYS010000006">
    <property type="protein sequence ID" value="MCO4291688.1"/>
    <property type="molecule type" value="Genomic_DNA"/>
</dbReference>
<dbReference type="Proteomes" id="UP001155182">
    <property type="component" value="Unassembled WGS sequence"/>
</dbReference>
<gene>
    <name evidence="1" type="ORF">NF867_02280</name>
</gene>
<keyword evidence="2" id="KW-1185">Reference proteome</keyword>
<protein>
    <submittedName>
        <fullName evidence="1">Uncharacterized protein</fullName>
    </submittedName>
</protein>
<evidence type="ECO:0000313" key="1">
    <source>
        <dbReference type="EMBL" id="MCO4291688.1"/>
    </source>
</evidence>
<reference evidence="1" key="1">
    <citation type="submission" date="2022-06" db="EMBL/GenBank/DDBJ databases">
        <title>Solitalea sp. MAHUQ-68 isolated from rhizospheric soil.</title>
        <authorList>
            <person name="Huq M.A."/>
        </authorList>
    </citation>
    <scope>NUCLEOTIDE SEQUENCE</scope>
    <source>
        <strain evidence="1">MAHUQ-68</strain>
    </source>
</reference>
<comment type="caution">
    <text evidence="1">The sequence shown here is derived from an EMBL/GenBank/DDBJ whole genome shotgun (WGS) entry which is preliminary data.</text>
</comment>
<organism evidence="1 2">
    <name type="scientific">Solitalea agri</name>
    <dbReference type="NCBI Taxonomy" id="2953739"/>
    <lineage>
        <taxon>Bacteria</taxon>
        <taxon>Pseudomonadati</taxon>
        <taxon>Bacteroidota</taxon>
        <taxon>Sphingobacteriia</taxon>
        <taxon>Sphingobacteriales</taxon>
        <taxon>Sphingobacteriaceae</taxon>
        <taxon>Solitalea</taxon>
    </lineage>
</organism>